<keyword evidence="11" id="KW-1185">Reference proteome</keyword>
<sequence>MTKLKRPHRLIPRISGQIYLWLAILIFGASSAVTRKLTEIGAKHIIDGRNPISLCNVLFVGNLCALIVLILIYGRQWNKATLKQLSRKDWIGLTAVAILSGALAPGLIFQALALTGVNNVILVGRVEPPLTLALSIWLLKERVNFWEIAGAIAGFVGVALTIVLQSPGESMMNMGGLQVGVGELLVAFGSAAVSVSTIIGKKYLDRIPLGIYSIFRTALGTVIFFFLALGLYGHNHFADVLSPFLWKWMFLYGALIVVVGQSFWIKGLRSSTVSMASLISSFTPIAGIVAAYFILDEAPTLAQYIGGSVILIGIFLSHLGIRYQASRRSMFSKVISTQAEQKVESGMGFKGI</sequence>
<dbReference type="RefSeq" id="WP_038084831.1">
    <property type="nucleotide sequence ID" value="NZ_JHEG04000001.1"/>
</dbReference>
<evidence type="ECO:0000256" key="5">
    <source>
        <dbReference type="ARBA" id="ARBA00022989"/>
    </source>
</evidence>
<dbReference type="InterPro" id="IPR000620">
    <property type="entry name" value="EamA_dom"/>
</dbReference>
<evidence type="ECO:0000313" key="9">
    <source>
        <dbReference type="EMBL" id="KAF3885085.1"/>
    </source>
</evidence>
<feature type="domain" description="EamA" evidence="8">
    <location>
        <begin position="19"/>
        <end position="162"/>
    </location>
</feature>
<accession>A0A0C1R031</accession>
<feature type="transmembrane region" description="Helical" evidence="7">
    <location>
        <begin position="56"/>
        <end position="74"/>
    </location>
</feature>
<dbReference type="SUPFAM" id="SSF103481">
    <property type="entry name" value="Multidrug resistance efflux transporter EmrE"/>
    <property type="match status" value="2"/>
</dbReference>
<feature type="transmembrane region" description="Helical" evidence="7">
    <location>
        <begin position="244"/>
        <end position="264"/>
    </location>
</feature>
<keyword evidence="4 7" id="KW-0812">Transmembrane</keyword>
<dbReference type="Gene3D" id="1.10.3730.20">
    <property type="match status" value="1"/>
</dbReference>
<feature type="transmembrane region" description="Helical" evidence="7">
    <location>
        <begin position="276"/>
        <end position="295"/>
    </location>
</feature>
<dbReference type="STRING" id="1479485.DA73_0232805"/>
<dbReference type="InterPro" id="IPR050638">
    <property type="entry name" value="AA-Vitamin_Transporters"/>
</dbReference>
<name>A0A0C1R031_9CYAN</name>
<comment type="caution">
    <text evidence="10">The sequence shown here is derived from an EMBL/GenBank/DDBJ whole genome shotgun (WGS) entry which is preliminary data.</text>
</comment>
<keyword evidence="6 7" id="KW-0472">Membrane</keyword>
<evidence type="ECO:0000259" key="8">
    <source>
        <dbReference type="Pfam" id="PF00892"/>
    </source>
</evidence>
<keyword evidence="5 7" id="KW-1133">Transmembrane helix</keyword>
<dbReference type="PANTHER" id="PTHR32322:SF18">
    <property type="entry name" value="S-ADENOSYLMETHIONINE_S-ADENOSYLHOMOCYSTEINE TRANSPORTER"/>
    <property type="match status" value="1"/>
</dbReference>
<reference evidence="9" key="2">
    <citation type="submission" date="2019-11" db="EMBL/GenBank/DDBJ databases">
        <title>Improved Assembly of Tolypothrix boutellei genome.</title>
        <authorList>
            <person name="Sarangi A.N."/>
            <person name="Mukherjee M."/>
            <person name="Ghosh S."/>
            <person name="Singh D."/>
            <person name="Das A."/>
            <person name="Kant S."/>
            <person name="Prusty A."/>
            <person name="Tripathy S."/>
        </authorList>
    </citation>
    <scope>NUCLEOTIDE SEQUENCE</scope>
    <source>
        <strain evidence="9">VB521301</strain>
    </source>
</reference>
<feature type="transmembrane region" description="Helical" evidence="7">
    <location>
        <begin position="146"/>
        <end position="165"/>
    </location>
</feature>
<evidence type="ECO:0000256" key="4">
    <source>
        <dbReference type="ARBA" id="ARBA00022692"/>
    </source>
</evidence>
<evidence type="ECO:0000313" key="10">
    <source>
        <dbReference type="EMBL" id="KIE09188.1"/>
    </source>
</evidence>
<dbReference type="PANTHER" id="PTHR32322">
    <property type="entry name" value="INNER MEMBRANE TRANSPORTER"/>
    <property type="match status" value="1"/>
</dbReference>
<dbReference type="AlphaFoldDB" id="A0A0C1R031"/>
<feature type="domain" description="EamA" evidence="8">
    <location>
        <begin position="182"/>
        <end position="317"/>
    </location>
</feature>
<organism evidence="10">
    <name type="scientific">Tolypothrix bouteillei VB521301</name>
    <dbReference type="NCBI Taxonomy" id="1479485"/>
    <lineage>
        <taxon>Bacteria</taxon>
        <taxon>Bacillati</taxon>
        <taxon>Cyanobacteriota</taxon>
        <taxon>Cyanophyceae</taxon>
        <taxon>Nostocales</taxon>
        <taxon>Tolypothrichaceae</taxon>
        <taxon>Tolypothrix</taxon>
    </lineage>
</organism>
<feature type="transmembrane region" description="Helical" evidence="7">
    <location>
        <begin position="301"/>
        <end position="321"/>
    </location>
</feature>
<feature type="transmembrane region" description="Helical" evidence="7">
    <location>
        <begin position="90"/>
        <end position="114"/>
    </location>
</feature>
<comment type="similarity">
    <text evidence="2">Belongs to the EamA transporter family.</text>
</comment>
<dbReference type="GO" id="GO:0005886">
    <property type="term" value="C:plasma membrane"/>
    <property type="evidence" value="ECO:0007669"/>
    <property type="project" value="UniProtKB-SubCell"/>
</dbReference>
<evidence type="ECO:0000256" key="3">
    <source>
        <dbReference type="ARBA" id="ARBA00022475"/>
    </source>
</evidence>
<dbReference type="EMBL" id="JHEG04000001">
    <property type="protein sequence ID" value="KAF3885085.1"/>
    <property type="molecule type" value="Genomic_DNA"/>
</dbReference>
<dbReference type="OrthoDB" id="505666at2"/>
<evidence type="ECO:0000256" key="6">
    <source>
        <dbReference type="ARBA" id="ARBA00023136"/>
    </source>
</evidence>
<gene>
    <name evidence="10" type="ORF">DA73_0232805</name>
    <name evidence="9" type="ORF">DA73_0400006120</name>
</gene>
<evidence type="ECO:0000313" key="11">
    <source>
        <dbReference type="Proteomes" id="UP000029738"/>
    </source>
</evidence>
<dbReference type="Proteomes" id="UP000029738">
    <property type="component" value="Unassembled WGS sequence"/>
</dbReference>
<dbReference type="InterPro" id="IPR037185">
    <property type="entry name" value="EmrE-like"/>
</dbReference>
<feature type="transmembrane region" description="Helical" evidence="7">
    <location>
        <begin position="211"/>
        <end position="232"/>
    </location>
</feature>
<keyword evidence="3" id="KW-1003">Cell membrane</keyword>
<reference evidence="10" key="1">
    <citation type="journal article" date="2015" name="Genome Announc.">
        <title>Draft Genome Sequence of Tolypothrix boutellei Strain VB521301.</title>
        <authorList>
            <person name="Chandrababunaidu M.M."/>
            <person name="Singh D."/>
            <person name="Sen D."/>
            <person name="Bhan S."/>
            <person name="Das S."/>
            <person name="Gupta A."/>
            <person name="Adhikary S.P."/>
            <person name="Tripathy S."/>
        </authorList>
    </citation>
    <scope>NUCLEOTIDE SEQUENCE</scope>
    <source>
        <strain evidence="10">VB521301</strain>
    </source>
</reference>
<evidence type="ECO:0000256" key="1">
    <source>
        <dbReference type="ARBA" id="ARBA00004651"/>
    </source>
</evidence>
<evidence type="ECO:0000256" key="7">
    <source>
        <dbReference type="SAM" id="Phobius"/>
    </source>
</evidence>
<comment type="subcellular location">
    <subcellularLocation>
        <location evidence="1">Cell membrane</location>
        <topology evidence="1">Multi-pass membrane protein</topology>
    </subcellularLocation>
</comment>
<dbReference type="EMBL" id="JHEG02000058">
    <property type="protein sequence ID" value="KIE09188.1"/>
    <property type="molecule type" value="Genomic_DNA"/>
</dbReference>
<dbReference type="Pfam" id="PF00892">
    <property type="entry name" value="EamA"/>
    <property type="match status" value="2"/>
</dbReference>
<evidence type="ECO:0000256" key="2">
    <source>
        <dbReference type="ARBA" id="ARBA00007362"/>
    </source>
</evidence>
<feature type="transmembrane region" description="Helical" evidence="7">
    <location>
        <begin position="177"/>
        <end position="199"/>
    </location>
</feature>
<protein>
    <submittedName>
        <fullName evidence="9">DMT family transporter</fullName>
    </submittedName>
    <submittedName>
        <fullName evidence="10">Membrane protein</fullName>
    </submittedName>
</protein>
<proteinExistence type="inferred from homology"/>